<evidence type="ECO:0000313" key="4">
    <source>
        <dbReference type="EMBL" id="ANU63081.1"/>
    </source>
</evidence>
<dbReference type="AlphaFoldDB" id="A0A1B1S8G0"/>
<evidence type="ECO:0000256" key="3">
    <source>
        <dbReference type="PROSITE-ProRule" id="PRU00339"/>
    </source>
</evidence>
<evidence type="ECO:0000313" key="6">
    <source>
        <dbReference type="Proteomes" id="UP000186351"/>
    </source>
</evidence>
<reference evidence="6" key="1">
    <citation type="submission" date="2016-04" db="EMBL/GenBank/DDBJ databases">
        <title>Complete Genome Sequences of Twelve Strains of a Stable Defined Moderately Diverse Mouse Microbiota 2 (sDMDMm2).</title>
        <authorList>
            <person name="Uchimura Y."/>
            <person name="Wyss M."/>
            <person name="Brugiroux S."/>
            <person name="Limenitakis J.P."/>
            <person name="Stecher B."/>
            <person name="McCoy K.D."/>
            <person name="Macpherson A.J."/>
        </authorList>
    </citation>
    <scope>NUCLEOTIDE SEQUENCE [LARGE SCALE GENOMIC DNA]</scope>
    <source>
        <strain evidence="6">YL27</strain>
    </source>
</reference>
<dbReference type="Proteomes" id="UP000306630">
    <property type="component" value="Unassembled WGS sequence"/>
</dbReference>
<dbReference type="RefSeq" id="WP_068960441.1">
    <property type="nucleotide sequence ID" value="NZ_CAJTAP010000005.1"/>
</dbReference>
<dbReference type="PROSITE" id="PS50005">
    <property type="entry name" value="TPR"/>
    <property type="match status" value="1"/>
</dbReference>
<dbReference type="PANTHER" id="PTHR44943">
    <property type="entry name" value="CELLULOSE SYNTHASE OPERON PROTEIN C"/>
    <property type="match status" value="1"/>
</dbReference>
<keyword evidence="1" id="KW-0677">Repeat</keyword>
<evidence type="ECO:0000256" key="1">
    <source>
        <dbReference type="ARBA" id="ARBA00022737"/>
    </source>
</evidence>
<dbReference type="EMBL" id="SRYD01000002">
    <property type="protein sequence ID" value="TGY76564.1"/>
    <property type="molecule type" value="Genomic_DNA"/>
</dbReference>
<keyword evidence="2 3" id="KW-0802">TPR repeat</keyword>
<dbReference type="KEGG" id="pary:A4V02_04710"/>
<dbReference type="STRING" id="1796646.A4V02_04710"/>
<organism evidence="4 6">
    <name type="scientific">Muribaculum intestinale</name>
    <dbReference type="NCBI Taxonomy" id="1796646"/>
    <lineage>
        <taxon>Bacteria</taxon>
        <taxon>Pseudomonadati</taxon>
        <taxon>Bacteroidota</taxon>
        <taxon>Bacteroidia</taxon>
        <taxon>Bacteroidales</taxon>
        <taxon>Muribaculaceae</taxon>
        <taxon>Muribaculum</taxon>
    </lineage>
</organism>
<sequence>MDQEQKRRENLYRKFRELASSGEIPSNFDENDLVDIYDYANDSYDEAVQLQVIFAAVRYFPDSDELMQRRAYFLLENLSMSDSAISIAESHRNTGTLWDLLVLRVKRPVGQDAADAMSDILNRYGDYDDETIIQLVTTFSELGLLDWLKEHKNLIQQRCMYKDTFLYELAQEVEEQGDYHFAIKLLDELTGMEPFNSTYWHMLSQEYLNVDDYENALGSIEYAVALNPDSASILTTKAQILFDMKKDTQEAYRMMREVVARDNEYTPSLFTLAAMLAIDGSEEESASLLEKYLAEHPAEREAVEHILKLGDSLRNLRVLRQYLPNSGMNSDEWTAWARGFYERGQWQSAADILLTWLYVKGMSDDWNILVESLYRQKRVGEIAQLYREYLLKIDDPQSTNISFMTYLLLILALLRAGQQGVAQNMAGYLLSVNVNIVDSLEQRMQLIGAQSIIRSMQDVLLGDEHVDIDSIDPFITSAVDGKTSGNDTVPE</sequence>
<dbReference type="Gene3D" id="1.25.40.10">
    <property type="entry name" value="Tetratricopeptide repeat domain"/>
    <property type="match status" value="2"/>
</dbReference>
<dbReference type="EMBL" id="CP015402">
    <property type="protein sequence ID" value="ANU63081.1"/>
    <property type="molecule type" value="Genomic_DNA"/>
</dbReference>
<protein>
    <submittedName>
        <fullName evidence="4">Uncharacterized protein</fullName>
    </submittedName>
</protein>
<dbReference type="Proteomes" id="UP000186351">
    <property type="component" value="Chromosome"/>
</dbReference>
<dbReference type="InterPro" id="IPR011990">
    <property type="entry name" value="TPR-like_helical_dom_sf"/>
</dbReference>
<accession>A0A1B1S8G0</accession>
<evidence type="ECO:0000313" key="5">
    <source>
        <dbReference type="EMBL" id="TGY76564.1"/>
    </source>
</evidence>
<evidence type="ECO:0000313" key="7">
    <source>
        <dbReference type="Proteomes" id="UP000306630"/>
    </source>
</evidence>
<proteinExistence type="predicted"/>
<feature type="repeat" description="TPR" evidence="3">
    <location>
        <begin position="197"/>
        <end position="230"/>
    </location>
</feature>
<dbReference type="GeneID" id="65536148"/>
<evidence type="ECO:0000256" key="2">
    <source>
        <dbReference type="ARBA" id="ARBA00022803"/>
    </source>
</evidence>
<dbReference type="SUPFAM" id="SSF48452">
    <property type="entry name" value="TPR-like"/>
    <property type="match status" value="1"/>
</dbReference>
<dbReference type="InterPro" id="IPR051685">
    <property type="entry name" value="Ycf3/AcsC/BcsC/TPR_MFPF"/>
</dbReference>
<reference evidence="4" key="2">
    <citation type="submission" date="2017-04" db="EMBL/GenBank/DDBJ databases">
        <title>Complete Genome Sequences of Twelve Strains of a Stable Defined Moderately Diverse Mouse Microbiota 2 (sDMDMm2).</title>
        <authorList>
            <person name="Uchimura Y."/>
            <person name="Wyss M."/>
            <person name="Brugiroux S."/>
            <person name="Limenitakis J.P."/>
            <person name="Stecher B."/>
            <person name="McCoy K.D."/>
            <person name="Macpherson A.J."/>
        </authorList>
    </citation>
    <scope>NUCLEOTIDE SEQUENCE</scope>
    <source>
        <strain evidence="4">YL27</strain>
    </source>
</reference>
<dbReference type="PANTHER" id="PTHR44943:SF4">
    <property type="entry name" value="TPR REPEAT-CONTAINING PROTEIN MJ0798"/>
    <property type="match status" value="1"/>
</dbReference>
<dbReference type="InterPro" id="IPR019734">
    <property type="entry name" value="TPR_rpt"/>
</dbReference>
<reference evidence="5 7" key="3">
    <citation type="submission" date="2019-04" db="EMBL/GenBank/DDBJ databases">
        <title>Microbes associate with the intestines of laboratory mice.</title>
        <authorList>
            <person name="Navarre W."/>
            <person name="Wong E."/>
            <person name="Huang K."/>
            <person name="Tropini C."/>
            <person name="Ng K."/>
            <person name="Yu B."/>
        </authorList>
    </citation>
    <scope>NUCLEOTIDE SEQUENCE [LARGE SCALE GENOMIC DNA]</scope>
    <source>
        <strain evidence="5 7">NM06_A21</strain>
    </source>
</reference>
<dbReference type="OrthoDB" id="1099371at2"/>
<accession>A0A1Z2XK83</accession>
<gene>
    <name evidence="4" type="ORF">A4V02_04710</name>
    <name evidence="5" type="ORF">E5333_00810</name>
</gene>
<keyword evidence="6" id="KW-1185">Reference proteome</keyword>
<name>A0A1B1S8G0_9BACT</name>